<dbReference type="EMBL" id="BSUK01000001">
    <property type="protein sequence ID" value="GMA26721.1"/>
    <property type="molecule type" value="Genomic_DNA"/>
</dbReference>
<dbReference type="RefSeq" id="WP_284291136.1">
    <property type="nucleotide sequence ID" value="NZ_BSUK01000001.1"/>
</dbReference>
<organism evidence="2 4">
    <name type="scientific">Luteimicrobium album</name>
    <dbReference type="NCBI Taxonomy" id="1054550"/>
    <lineage>
        <taxon>Bacteria</taxon>
        <taxon>Bacillati</taxon>
        <taxon>Actinomycetota</taxon>
        <taxon>Actinomycetes</taxon>
        <taxon>Micrococcales</taxon>
        <taxon>Luteimicrobium</taxon>
    </lineage>
</organism>
<gene>
    <name evidence="1" type="ORF">GCM10025864_00130</name>
    <name evidence="2" type="ORF">GCM10025864_44180</name>
    <name evidence="3" type="ORF">GCM10025864_44800</name>
</gene>
<protein>
    <submittedName>
        <fullName evidence="2">Uncharacterized protein</fullName>
    </submittedName>
</protein>
<evidence type="ECO:0000313" key="1">
    <source>
        <dbReference type="EMBL" id="GMA22254.1"/>
    </source>
</evidence>
<keyword evidence="4" id="KW-1185">Reference proteome</keyword>
<sequence>MTTNDIATPTSDGLTDDQLVVVEQLAIRKAKLRDEKTSIDEEIAAIDTQLRALLPDGTTQAGQLKVIVTVPARLDTKKLAEAFGPAQHPVLYRAAIDTAAVKEHMSPAQLRPFQVAGARTVTVR</sequence>
<dbReference type="EMBL" id="BSUK01000001">
    <property type="protein sequence ID" value="GMA26659.1"/>
    <property type="molecule type" value="Genomic_DNA"/>
</dbReference>
<evidence type="ECO:0000313" key="2">
    <source>
        <dbReference type="EMBL" id="GMA26659.1"/>
    </source>
</evidence>
<name>A0ABQ6IAE3_9MICO</name>
<dbReference type="EMBL" id="BSUK01000001">
    <property type="protein sequence ID" value="GMA22254.1"/>
    <property type="molecule type" value="Genomic_DNA"/>
</dbReference>
<evidence type="ECO:0000313" key="4">
    <source>
        <dbReference type="Proteomes" id="UP001157091"/>
    </source>
</evidence>
<dbReference type="Proteomes" id="UP001157091">
    <property type="component" value="Unassembled WGS sequence"/>
</dbReference>
<reference evidence="2" key="3">
    <citation type="submission" date="2023-02" db="EMBL/GenBank/DDBJ databases">
        <authorList>
            <person name="Sun Q."/>
            <person name="Mori K."/>
        </authorList>
    </citation>
    <scope>NUCLEOTIDE SEQUENCE</scope>
    <source>
        <strain evidence="2">NBRC 106348</strain>
    </source>
</reference>
<accession>A0ABQ6IAE3</accession>
<evidence type="ECO:0000313" key="3">
    <source>
        <dbReference type="EMBL" id="GMA26721.1"/>
    </source>
</evidence>
<reference evidence="4" key="2">
    <citation type="journal article" date="2019" name="Int. J. Syst. Evol. Microbiol.">
        <title>The Global Catalogue of Microorganisms (GCM) 10K type strain sequencing project: providing services to taxonomists for standard genome sequencing and annotation.</title>
        <authorList>
            <consortium name="The Broad Institute Genomics Platform"/>
            <consortium name="The Broad Institute Genome Sequencing Center for Infectious Disease"/>
            <person name="Wu L."/>
            <person name="Ma J."/>
        </authorList>
    </citation>
    <scope>NUCLEOTIDE SEQUENCE [LARGE SCALE GENOMIC DNA]</scope>
    <source>
        <strain evidence="4">NBRC 106348</strain>
    </source>
</reference>
<reference evidence="2" key="1">
    <citation type="journal article" date="2014" name="Int. J. Syst. Evol. Microbiol.">
        <title>Complete genome of a new Firmicutes species belonging to the dominant human colonic microbiota ('Ruminococcus bicirculans') reveals two chromosomes and a selective capacity to utilize plant glucans.</title>
        <authorList>
            <consortium name="NISC Comparative Sequencing Program"/>
            <person name="Wegmann U."/>
            <person name="Louis P."/>
            <person name="Goesmann A."/>
            <person name="Henrissat B."/>
            <person name="Duncan S.H."/>
            <person name="Flint H.J."/>
        </authorList>
    </citation>
    <scope>NUCLEOTIDE SEQUENCE</scope>
    <source>
        <strain evidence="2">NBRC 106348</strain>
    </source>
</reference>
<proteinExistence type="predicted"/>
<comment type="caution">
    <text evidence="2">The sequence shown here is derived from an EMBL/GenBank/DDBJ whole genome shotgun (WGS) entry which is preliminary data.</text>
</comment>